<dbReference type="AlphaFoldDB" id="A0A0E9AA21"/>
<reference evidence="3 7" key="4">
    <citation type="submission" date="2017-02" db="EMBL/GenBank/DDBJ databases">
        <title>Protein polymorphisms may explain contrasting epidemiological fitness of two variants of a multidrug-resistant Mycobacterium tuberculosis strain.</title>
        <authorList>
            <person name="Bigi M.M."/>
            <person name="Lopez B."/>
            <person name="Blanco F.C."/>
            <person name="Sasiain M.C."/>
            <person name="De La Barrera S."/>
            <person name="Ritacco V."/>
            <person name="Bigi F."/>
            <person name="Soria M.A."/>
        </authorList>
    </citation>
    <scope>NUCLEOTIDE SEQUENCE [LARGE SCALE GENOMIC DNA]</scope>
    <source>
        <strain evidence="3 7">6548</strain>
    </source>
</reference>
<evidence type="ECO:0000313" key="7">
    <source>
        <dbReference type="Proteomes" id="UP000189452"/>
    </source>
</evidence>
<reference evidence="2 5" key="2">
    <citation type="submission" date="2015-03" db="EMBL/GenBank/DDBJ databases">
        <authorList>
            <consortium name="Pathogen Informatics"/>
        </authorList>
    </citation>
    <scope>NUCLEOTIDE SEQUENCE [LARGE SCALE GENOMIC DNA]</scope>
    <source>
        <strain evidence="2 5">G09801536</strain>
    </source>
</reference>
<dbReference type="EMBL" id="CSAD01000453">
    <property type="protein sequence ID" value="COW01310.1"/>
    <property type="molecule type" value="Genomic_DNA"/>
</dbReference>
<dbReference type="Proteomes" id="UP000050139">
    <property type="component" value="Unassembled WGS sequence"/>
</dbReference>
<reference evidence="4 8" key="5">
    <citation type="submission" date="2018-08" db="EMBL/GenBank/DDBJ databases">
        <authorList>
            <person name="Fokvardsen B D."/>
            <person name="Norman A."/>
        </authorList>
    </citation>
    <scope>NUCLEOTIDE SEQUENCE [LARGE SCALE GENOMIC DNA]</scope>
    <source>
        <strain evidence="4 8">DKC2</strain>
    </source>
</reference>
<reference evidence="3 7" key="3">
    <citation type="submission" date="2016-04" db="EMBL/GenBank/DDBJ databases">
        <authorList>
            <person name="Bigi M."/>
            <person name="Bigi F."/>
            <person name="Soria M.A."/>
        </authorList>
    </citation>
    <scope>NUCLEOTIDE SEQUENCE [LARGE SCALE GENOMIC DNA]</scope>
    <source>
        <strain evidence="3 7">6548</strain>
    </source>
</reference>
<evidence type="ECO:0000313" key="3">
    <source>
        <dbReference type="EMBL" id="OMH61433.1"/>
    </source>
</evidence>
<gene>
    <name evidence="3" type="ORF">A4S10_03624</name>
    <name evidence="4" type="ORF">DKC2_0108</name>
    <name evidence="2" type="ORF">ERS007679_02911</name>
    <name evidence="1" type="ORF">ERS094118_00947</name>
</gene>
<dbReference type="Proteomes" id="UP000300237">
    <property type="component" value="Chromosome"/>
</dbReference>
<reference evidence="1 6" key="1">
    <citation type="submission" date="2015-03" db="EMBL/GenBank/DDBJ databases">
        <authorList>
            <consortium name="Pathogen Informatics"/>
            <person name="Murphy D."/>
        </authorList>
    </citation>
    <scope>NUCLEOTIDE SEQUENCE [LARGE SCALE GENOMIC DNA]</scope>
    <source>
        <strain evidence="1 6">0268S</strain>
    </source>
</reference>
<dbReference type="EMBL" id="LWDQ01000001">
    <property type="protein sequence ID" value="OMH61433.1"/>
    <property type="molecule type" value="Genomic_DNA"/>
</dbReference>
<organism evidence="3 7">
    <name type="scientific">Mycobacterium tuberculosis</name>
    <dbReference type="NCBI Taxonomy" id="1773"/>
    <lineage>
        <taxon>Bacteria</taxon>
        <taxon>Bacillati</taxon>
        <taxon>Actinomycetota</taxon>
        <taxon>Actinomycetes</taxon>
        <taxon>Mycobacteriales</taxon>
        <taxon>Mycobacteriaceae</taxon>
        <taxon>Mycobacterium</taxon>
        <taxon>Mycobacterium tuberculosis complex</taxon>
    </lineage>
</organism>
<sequence>MISMISTPNVTHVTHFQVRLRARTYGGYTAQTSHASRPAVPFCPGCGTYLAVHGRHRADCTAKPANTGGAA</sequence>
<name>A0A0E9AA21_MYCTX</name>
<evidence type="ECO:0000313" key="5">
    <source>
        <dbReference type="Proteomes" id="UP000045842"/>
    </source>
</evidence>
<dbReference type="EMBL" id="LR027516">
    <property type="protein sequence ID" value="VCU48308.1"/>
    <property type="molecule type" value="Genomic_DNA"/>
</dbReference>
<evidence type="ECO:0000313" key="1">
    <source>
        <dbReference type="EMBL" id="CLV69203.1"/>
    </source>
</evidence>
<evidence type="ECO:0000313" key="8">
    <source>
        <dbReference type="Proteomes" id="UP000300237"/>
    </source>
</evidence>
<dbReference type="EMBL" id="COPH01000005">
    <property type="protein sequence ID" value="CLV69203.1"/>
    <property type="molecule type" value="Genomic_DNA"/>
</dbReference>
<evidence type="ECO:0000313" key="2">
    <source>
        <dbReference type="EMBL" id="COW01310.1"/>
    </source>
</evidence>
<dbReference type="Proteomes" id="UP000045842">
    <property type="component" value="Unassembled WGS sequence"/>
</dbReference>
<evidence type="ECO:0000313" key="6">
    <source>
        <dbReference type="Proteomes" id="UP000050139"/>
    </source>
</evidence>
<evidence type="ECO:0000313" key="4">
    <source>
        <dbReference type="EMBL" id="VCU48308.1"/>
    </source>
</evidence>
<accession>A0A0E9AA21</accession>
<proteinExistence type="predicted"/>
<protein>
    <submittedName>
        <fullName evidence="3">Uncharacterized protein</fullName>
    </submittedName>
</protein>
<dbReference type="Proteomes" id="UP000189452">
    <property type="component" value="Chromosome"/>
</dbReference>